<gene>
    <name evidence="1" type="ORF">B0T18DRAFT_94115</name>
</gene>
<keyword evidence="2" id="KW-1185">Reference proteome</keyword>
<dbReference type="Proteomes" id="UP001172155">
    <property type="component" value="Unassembled WGS sequence"/>
</dbReference>
<accession>A0AA40F7I4</accession>
<comment type="caution">
    <text evidence="1">The sequence shown here is derived from an EMBL/GenBank/DDBJ whole genome shotgun (WGS) entry which is preliminary data.</text>
</comment>
<proteinExistence type="predicted"/>
<dbReference type="EMBL" id="JAUKUD010000002">
    <property type="protein sequence ID" value="KAK0752629.1"/>
    <property type="molecule type" value="Genomic_DNA"/>
</dbReference>
<sequence length="115" mass="12793">MPLLGILSALQLVFIIQVFPPNVLIFIFPLQWSPRPSLPDQEQPGVLDNPEPGLSPLQVLPVQRQRGCCNFPPGPWGQSFSPGSLVMRRAARGKTAIKRCLRRCHAPFFSLVHTV</sequence>
<reference evidence="1" key="1">
    <citation type="submission" date="2023-06" db="EMBL/GenBank/DDBJ databases">
        <title>Genome-scale phylogeny and comparative genomics of the fungal order Sordariales.</title>
        <authorList>
            <consortium name="Lawrence Berkeley National Laboratory"/>
            <person name="Hensen N."/>
            <person name="Bonometti L."/>
            <person name="Westerberg I."/>
            <person name="Brannstrom I.O."/>
            <person name="Guillou S."/>
            <person name="Cros-Aarteil S."/>
            <person name="Calhoun S."/>
            <person name="Haridas S."/>
            <person name="Kuo A."/>
            <person name="Mondo S."/>
            <person name="Pangilinan J."/>
            <person name="Riley R."/>
            <person name="LaButti K."/>
            <person name="Andreopoulos B."/>
            <person name="Lipzen A."/>
            <person name="Chen C."/>
            <person name="Yanf M."/>
            <person name="Daum C."/>
            <person name="Ng V."/>
            <person name="Clum A."/>
            <person name="Steindorff A."/>
            <person name="Ohm R."/>
            <person name="Martin F."/>
            <person name="Silar P."/>
            <person name="Natvig D."/>
            <person name="Lalanne C."/>
            <person name="Gautier V."/>
            <person name="Ament-velasquez S.L."/>
            <person name="Kruys A."/>
            <person name="Hutchinson M.I."/>
            <person name="Powell A.J."/>
            <person name="Barry K."/>
            <person name="Miller A.N."/>
            <person name="Grigoriev I.V."/>
            <person name="Debuchy R."/>
            <person name="Gladieux P."/>
            <person name="Thoren M.H."/>
            <person name="Johannesson H."/>
        </authorList>
    </citation>
    <scope>NUCLEOTIDE SEQUENCE</scope>
    <source>
        <strain evidence="1">SMH3187-1</strain>
    </source>
</reference>
<organism evidence="1 2">
    <name type="scientific">Schizothecium vesticola</name>
    <dbReference type="NCBI Taxonomy" id="314040"/>
    <lineage>
        <taxon>Eukaryota</taxon>
        <taxon>Fungi</taxon>
        <taxon>Dikarya</taxon>
        <taxon>Ascomycota</taxon>
        <taxon>Pezizomycotina</taxon>
        <taxon>Sordariomycetes</taxon>
        <taxon>Sordariomycetidae</taxon>
        <taxon>Sordariales</taxon>
        <taxon>Schizotheciaceae</taxon>
        <taxon>Schizothecium</taxon>
    </lineage>
</organism>
<name>A0AA40F7I4_9PEZI</name>
<dbReference type="AlphaFoldDB" id="A0AA40F7I4"/>
<evidence type="ECO:0000313" key="2">
    <source>
        <dbReference type="Proteomes" id="UP001172155"/>
    </source>
</evidence>
<evidence type="ECO:0000313" key="1">
    <source>
        <dbReference type="EMBL" id="KAK0752629.1"/>
    </source>
</evidence>
<protein>
    <submittedName>
        <fullName evidence="1">Uncharacterized protein</fullName>
    </submittedName>
</protein>